<evidence type="ECO:0000259" key="6">
    <source>
        <dbReference type="Pfam" id="PF04893"/>
    </source>
</evidence>
<dbReference type="InterPro" id="IPR006977">
    <property type="entry name" value="Yip1_dom"/>
</dbReference>
<dbReference type="Pfam" id="PF04893">
    <property type="entry name" value="Yip1"/>
    <property type="match status" value="1"/>
</dbReference>
<dbReference type="GO" id="GO:0016020">
    <property type="term" value="C:membrane"/>
    <property type="evidence" value="ECO:0007669"/>
    <property type="project" value="UniProtKB-SubCell"/>
</dbReference>
<sequence>MDSILTHQFSEIDFDYKRPSLLRKILGLIYSPSKTLNLLSKIPDNRIPLLNTSLIILFTSLPYLFLIFHLTVSGSDIFISMITNYFLSSFLSVLFVNVLLLTLSWALLAFIYWILLKYFNKRISYNEIFKLTVQCLTPLIFSRVFLTLSVYVALPNINIIEGESLELISNQISILFNSYNWILYKFIDDGVWLWSALLISIGFKEYYNVNFKKSLFISFTVIISYLLILNIPL</sequence>
<reference evidence="7" key="2">
    <citation type="journal article" date="2022" name="Nat. Microbiol.">
        <title>A closed Candidatus Odinarchaeum chromosome exposes Asgard archaeal viruses.</title>
        <authorList>
            <person name="Tamarit D."/>
            <person name="Caceres E.F."/>
            <person name="Krupovic M."/>
            <person name="Nijland R."/>
            <person name="Eme L."/>
            <person name="Robinson N.P."/>
            <person name="Ettema T.J.G."/>
        </authorList>
    </citation>
    <scope>NUCLEOTIDE SEQUENCE</scope>
    <source>
        <strain evidence="7">LCB_4</strain>
    </source>
</reference>
<proteinExistence type="predicted"/>
<feature type="transmembrane region" description="Helical" evidence="5">
    <location>
        <begin position="128"/>
        <end position="154"/>
    </location>
</feature>
<evidence type="ECO:0000256" key="3">
    <source>
        <dbReference type="ARBA" id="ARBA00022989"/>
    </source>
</evidence>
<gene>
    <name evidence="7" type="ORF">OdinLCB4_005825</name>
</gene>
<feature type="transmembrane region" description="Helical" evidence="5">
    <location>
        <begin position="49"/>
        <end position="70"/>
    </location>
</feature>
<organism evidence="7 8">
    <name type="scientific">Odinarchaeota yellowstonii (strain LCB_4)</name>
    <dbReference type="NCBI Taxonomy" id="1841599"/>
    <lineage>
        <taxon>Archaea</taxon>
        <taxon>Promethearchaeati</taxon>
        <taxon>Candidatus Odinarchaeota</taxon>
        <taxon>Candidatus Odinarchaeia</taxon>
        <taxon>Candidatus Odinarchaeales</taxon>
        <taxon>Candidatus Odinarchaeaceae</taxon>
        <taxon>Candidatus Odinarchaeum</taxon>
    </lineage>
</organism>
<name>A0AAF0IBI2_ODILC</name>
<reference evidence="7" key="1">
    <citation type="journal article" date="2017" name="Nature">
        <title>Asgard archaea illuminate the origin of eukaryotic cellular complexity.</title>
        <authorList>
            <person name="Zaremba-Niedzwiedzka K."/>
            <person name="Caceres E.F."/>
            <person name="Saw J.H."/>
            <person name="Backstrom D."/>
            <person name="Juzokaite L."/>
            <person name="Vancaester E."/>
            <person name="Seitz K.W."/>
            <person name="Anantharaman K."/>
            <person name="Starnawski P."/>
            <person name="Kjeldsen K.U."/>
            <person name="Scott M.B."/>
            <person name="Nunoura T."/>
            <person name="Banfield J.F."/>
            <person name="Schramm A."/>
            <person name="Baker B.J."/>
            <person name="Spang A."/>
            <person name="Ettema T.J.G."/>
        </authorList>
    </citation>
    <scope>NUCLEOTIDE SEQUENCE</scope>
    <source>
        <strain evidence="7">LCB_4</strain>
    </source>
</reference>
<feature type="transmembrane region" description="Helical" evidence="5">
    <location>
        <begin position="182"/>
        <end position="203"/>
    </location>
</feature>
<evidence type="ECO:0000256" key="5">
    <source>
        <dbReference type="SAM" id="Phobius"/>
    </source>
</evidence>
<feature type="transmembrane region" description="Helical" evidence="5">
    <location>
        <begin position="90"/>
        <end position="116"/>
    </location>
</feature>
<accession>A0AAF0IBI2</accession>
<keyword evidence="3 5" id="KW-1133">Transmembrane helix</keyword>
<dbReference type="EMBL" id="CP091871">
    <property type="protein sequence ID" value="WEU39987.1"/>
    <property type="molecule type" value="Genomic_DNA"/>
</dbReference>
<dbReference type="AlphaFoldDB" id="A0AAF0IBI2"/>
<evidence type="ECO:0000313" key="8">
    <source>
        <dbReference type="Proteomes" id="UP000186851"/>
    </source>
</evidence>
<feature type="domain" description="Yip1" evidence="6">
    <location>
        <begin position="27"/>
        <end position="228"/>
    </location>
</feature>
<dbReference type="KEGG" id="oyw:OdinLCB4_005825"/>
<keyword evidence="4 5" id="KW-0472">Membrane</keyword>
<evidence type="ECO:0000313" key="7">
    <source>
        <dbReference type="EMBL" id="WEU39987.1"/>
    </source>
</evidence>
<evidence type="ECO:0000256" key="1">
    <source>
        <dbReference type="ARBA" id="ARBA00004141"/>
    </source>
</evidence>
<feature type="transmembrane region" description="Helical" evidence="5">
    <location>
        <begin position="215"/>
        <end position="232"/>
    </location>
</feature>
<evidence type="ECO:0000256" key="4">
    <source>
        <dbReference type="ARBA" id="ARBA00023136"/>
    </source>
</evidence>
<keyword evidence="2 5" id="KW-0812">Transmembrane</keyword>
<dbReference type="Proteomes" id="UP000186851">
    <property type="component" value="Chromosome"/>
</dbReference>
<evidence type="ECO:0000256" key="2">
    <source>
        <dbReference type="ARBA" id="ARBA00022692"/>
    </source>
</evidence>
<protein>
    <submittedName>
        <fullName evidence="7">YIP1 family protein</fullName>
    </submittedName>
</protein>
<comment type="subcellular location">
    <subcellularLocation>
        <location evidence="1">Membrane</location>
        <topology evidence="1">Multi-pass membrane protein</topology>
    </subcellularLocation>
</comment>